<evidence type="ECO:0000259" key="5">
    <source>
        <dbReference type="Pfam" id="PF01494"/>
    </source>
</evidence>
<dbReference type="OrthoDB" id="655030at2759"/>
<reference evidence="6" key="1">
    <citation type="journal article" date="2020" name="Stud. Mycol.">
        <title>101 Dothideomycetes genomes: a test case for predicting lifestyles and emergence of pathogens.</title>
        <authorList>
            <person name="Haridas S."/>
            <person name="Albert R."/>
            <person name="Binder M."/>
            <person name="Bloem J."/>
            <person name="Labutti K."/>
            <person name="Salamov A."/>
            <person name="Andreopoulos B."/>
            <person name="Baker S."/>
            <person name="Barry K."/>
            <person name="Bills G."/>
            <person name="Bluhm B."/>
            <person name="Cannon C."/>
            <person name="Castanera R."/>
            <person name="Culley D."/>
            <person name="Daum C."/>
            <person name="Ezra D."/>
            <person name="Gonzalez J."/>
            <person name="Henrissat B."/>
            <person name="Kuo A."/>
            <person name="Liang C."/>
            <person name="Lipzen A."/>
            <person name="Lutzoni F."/>
            <person name="Magnuson J."/>
            <person name="Mondo S."/>
            <person name="Nolan M."/>
            <person name="Ohm R."/>
            <person name="Pangilinan J."/>
            <person name="Park H.-J."/>
            <person name="Ramirez L."/>
            <person name="Alfaro M."/>
            <person name="Sun H."/>
            <person name="Tritt A."/>
            <person name="Yoshinaga Y."/>
            <person name="Zwiers L.-H."/>
            <person name="Turgeon B."/>
            <person name="Goodwin S."/>
            <person name="Spatafora J."/>
            <person name="Crous P."/>
            <person name="Grigoriev I."/>
        </authorList>
    </citation>
    <scope>NUCLEOTIDE SEQUENCE</scope>
    <source>
        <strain evidence="6">ATCC 36951</strain>
    </source>
</reference>
<dbReference type="AlphaFoldDB" id="A0A6A6C9J3"/>
<evidence type="ECO:0000256" key="3">
    <source>
        <dbReference type="ARBA" id="ARBA00023002"/>
    </source>
</evidence>
<sequence length="383" mass="42327">MSPMPAPPIAILGAGPSGLMLGRLLERQQIDYIIFERDVDGSVVNQGGSLDIHKDSGQLALEQAGLIEEFRKHARVDCVTKLADKHGNVAMSLEQQSDRPEIDRKVLRQLLLESIPEHRVQWNSKVAKVAKEDDGLMSVQLSNGTVQSGFKLVVGADGAWSKARSLVTAATPEYSGKCYLTTHIHPGNPQYSALEPLAGHGSYMALAEEKFLFAQYIGDGSYAIGFGLYLPEHWNEEKRLLDDHEALKQWILDTQMAGWPEMHTNFIKHTEPGWRRWPLYALPTEALSWKTLPGVALVGDAAHVTTPFQGEGVNCAMHDSVELAQQIAKYGLENLEQAVSEYEKSMLPRGIDLITRSAESGKFLFAPDAPYGWMKNIAGQHDS</sequence>
<dbReference type="Pfam" id="PF01494">
    <property type="entry name" value="FAD_binding_3"/>
    <property type="match status" value="2"/>
</dbReference>
<dbReference type="RefSeq" id="XP_033663797.1">
    <property type="nucleotide sequence ID" value="XM_033818024.1"/>
</dbReference>
<evidence type="ECO:0000313" key="6">
    <source>
        <dbReference type="EMBL" id="KAF2162908.1"/>
    </source>
</evidence>
<keyword evidence="2" id="KW-0274">FAD</keyword>
<feature type="domain" description="FAD-binding" evidence="5">
    <location>
        <begin position="295"/>
        <end position="350"/>
    </location>
</feature>
<dbReference type="GO" id="GO:0071949">
    <property type="term" value="F:FAD binding"/>
    <property type="evidence" value="ECO:0007669"/>
    <property type="project" value="InterPro"/>
</dbReference>
<keyword evidence="7" id="KW-1185">Reference proteome</keyword>
<evidence type="ECO:0000256" key="2">
    <source>
        <dbReference type="ARBA" id="ARBA00022827"/>
    </source>
</evidence>
<dbReference type="GO" id="GO:0004497">
    <property type="term" value="F:monooxygenase activity"/>
    <property type="evidence" value="ECO:0007669"/>
    <property type="project" value="UniProtKB-KW"/>
</dbReference>
<dbReference type="Gene3D" id="3.50.50.60">
    <property type="entry name" value="FAD/NAD(P)-binding domain"/>
    <property type="match status" value="1"/>
</dbReference>
<keyword evidence="4" id="KW-0503">Monooxygenase</keyword>
<name>A0A6A6C9J3_ZASCE</name>
<dbReference type="InterPro" id="IPR036188">
    <property type="entry name" value="FAD/NAD-bd_sf"/>
</dbReference>
<dbReference type="PANTHER" id="PTHR46972:SF1">
    <property type="entry name" value="FAD DEPENDENT OXIDOREDUCTASE DOMAIN-CONTAINING PROTEIN"/>
    <property type="match status" value="1"/>
</dbReference>
<dbReference type="Proteomes" id="UP000799537">
    <property type="component" value="Unassembled WGS sequence"/>
</dbReference>
<dbReference type="InterPro" id="IPR002938">
    <property type="entry name" value="FAD-bd"/>
</dbReference>
<gene>
    <name evidence="6" type="ORF">M409DRAFT_68868</name>
</gene>
<protein>
    <recommendedName>
        <fullName evidence="5">FAD-binding domain-containing protein</fullName>
    </recommendedName>
</protein>
<dbReference type="SUPFAM" id="SSF51905">
    <property type="entry name" value="FAD/NAD(P)-binding domain"/>
    <property type="match status" value="1"/>
</dbReference>
<evidence type="ECO:0000313" key="7">
    <source>
        <dbReference type="Proteomes" id="UP000799537"/>
    </source>
</evidence>
<accession>A0A6A6C9J3</accession>
<proteinExistence type="predicted"/>
<evidence type="ECO:0000256" key="4">
    <source>
        <dbReference type="ARBA" id="ARBA00023033"/>
    </source>
</evidence>
<dbReference type="EMBL" id="ML993611">
    <property type="protein sequence ID" value="KAF2162908.1"/>
    <property type="molecule type" value="Genomic_DNA"/>
</dbReference>
<evidence type="ECO:0000256" key="1">
    <source>
        <dbReference type="ARBA" id="ARBA00022630"/>
    </source>
</evidence>
<keyword evidence="1" id="KW-0285">Flavoprotein</keyword>
<dbReference type="PRINTS" id="PR00420">
    <property type="entry name" value="RNGMNOXGNASE"/>
</dbReference>
<organism evidence="6 7">
    <name type="scientific">Zasmidium cellare ATCC 36951</name>
    <dbReference type="NCBI Taxonomy" id="1080233"/>
    <lineage>
        <taxon>Eukaryota</taxon>
        <taxon>Fungi</taxon>
        <taxon>Dikarya</taxon>
        <taxon>Ascomycota</taxon>
        <taxon>Pezizomycotina</taxon>
        <taxon>Dothideomycetes</taxon>
        <taxon>Dothideomycetidae</taxon>
        <taxon>Mycosphaerellales</taxon>
        <taxon>Mycosphaerellaceae</taxon>
        <taxon>Zasmidium</taxon>
    </lineage>
</organism>
<keyword evidence="3" id="KW-0560">Oxidoreductase</keyword>
<feature type="domain" description="FAD-binding" evidence="5">
    <location>
        <begin position="9"/>
        <end position="172"/>
    </location>
</feature>
<dbReference type="GeneID" id="54571296"/>
<dbReference type="PANTHER" id="PTHR46972">
    <property type="entry name" value="MONOOXYGENASE ASQM-RELATED"/>
    <property type="match status" value="1"/>
</dbReference>